<dbReference type="InterPro" id="IPR005467">
    <property type="entry name" value="His_kinase_dom"/>
</dbReference>
<keyword evidence="5" id="KW-0808">Transferase</keyword>
<protein>
    <recommendedName>
        <fullName evidence="3">histidine kinase</fullName>
        <ecNumber evidence="3">2.7.13.3</ecNumber>
    </recommendedName>
</protein>
<dbReference type="CDD" id="cd00082">
    <property type="entry name" value="HisKA"/>
    <property type="match status" value="1"/>
</dbReference>
<keyword evidence="4" id="KW-0597">Phosphoprotein</keyword>
<evidence type="ECO:0000256" key="4">
    <source>
        <dbReference type="ARBA" id="ARBA00022553"/>
    </source>
</evidence>
<dbReference type="InterPro" id="IPR003661">
    <property type="entry name" value="HisK_dim/P_dom"/>
</dbReference>
<dbReference type="EC" id="2.7.13.3" evidence="3"/>
<evidence type="ECO:0000256" key="3">
    <source>
        <dbReference type="ARBA" id="ARBA00012438"/>
    </source>
</evidence>
<evidence type="ECO:0000256" key="2">
    <source>
        <dbReference type="ARBA" id="ARBA00004370"/>
    </source>
</evidence>
<dbReference type="SUPFAM" id="SSF47384">
    <property type="entry name" value="Homodimeric domain of signal transducing histidine kinase"/>
    <property type="match status" value="1"/>
</dbReference>
<comment type="catalytic activity">
    <reaction evidence="1">
        <text>ATP + protein L-histidine = ADP + protein N-phospho-L-histidine.</text>
        <dbReference type="EC" id="2.7.13.3"/>
    </reaction>
</comment>
<evidence type="ECO:0000256" key="9">
    <source>
        <dbReference type="ARBA" id="ARBA00023012"/>
    </source>
</evidence>
<dbReference type="PANTHER" id="PTHR42878:SF7">
    <property type="entry name" value="SENSOR HISTIDINE KINASE GLRK"/>
    <property type="match status" value="1"/>
</dbReference>
<comment type="subcellular location">
    <subcellularLocation>
        <location evidence="2">Membrane</location>
    </subcellularLocation>
</comment>
<evidence type="ECO:0000256" key="1">
    <source>
        <dbReference type="ARBA" id="ARBA00000085"/>
    </source>
</evidence>
<dbReference type="Pfam" id="PF02518">
    <property type="entry name" value="HATPase_c"/>
    <property type="match status" value="1"/>
</dbReference>
<dbReference type="PRINTS" id="PR00344">
    <property type="entry name" value="BCTRLSENSOR"/>
</dbReference>
<gene>
    <name evidence="12" type="ORF">ACFFK0_13700</name>
</gene>
<dbReference type="GO" id="GO:0005524">
    <property type="term" value="F:ATP binding"/>
    <property type="evidence" value="ECO:0007669"/>
    <property type="project" value="UniProtKB-KW"/>
</dbReference>
<dbReference type="InterPro" id="IPR036890">
    <property type="entry name" value="HATPase_C_sf"/>
</dbReference>
<evidence type="ECO:0000256" key="8">
    <source>
        <dbReference type="ARBA" id="ARBA00022840"/>
    </source>
</evidence>
<feature type="transmembrane region" description="Helical" evidence="10">
    <location>
        <begin position="49"/>
        <end position="69"/>
    </location>
</feature>
<keyword evidence="7" id="KW-0418">Kinase</keyword>
<evidence type="ECO:0000256" key="10">
    <source>
        <dbReference type="SAM" id="Phobius"/>
    </source>
</evidence>
<accession>A0ABV6DLL9</accession>
<dbReference type="InterPro" id="IPR004358">
    <property type="entry name" value="Sig_transdc_His_kin-like_C"/>
</dbReference>
<dbReference type="InterPro" id="IPR036097">
    <property type="entry name" value="HisK_dim/P_sf"/>
</dbReference>
<dbReference type="InterPro" id="IPR050351">
    <property type="entry name" value="BphY/WalK/GraS-like"/>
</dbReference>
<evidence type="ECO:0000256" key="7">
    <source>
        <dbReference type="ARBA" id="ARBA00022777"/>
    </source>
</evidence>
<reference evidence="12 13" key="1">
    <citation type="submission" date="2024-09" db="EMBL/GenBank/DDBJ databases">
        <authorList>
            <person name="Sun Q."/>
            <person name="Mori K."/>
        </authorList>
    </citation>
    <scope>NUCLEOTIDE SEQUENCE [LARGE SCALE GENOMIC DNA]</scope>
    <source>
        <strain evidence="12 13">CCM 7759</strain>
    </source>
</reference>
<evidence type="ECO:0000313" key="12">
    <source>
        <dbReference type="EMBL" id="MFC0213498.1"/>
    </source>
</evidence>
<dbReference type="Gene3D" id="1.10.287.130">
    <property type="match status" value="1"/>
</dbReference>
<feature type="transmembrane region" description="Helical" evidence="10">
    <location>
        <begin position="7"/>
        <end position="37"/>
    </location>
</feature>
<keyword evidence="10" id="KW-1133">Transmembrane helix</keyword>
<comment type="caution">
    <text evidence="12">The sequence shown here is derived from an EMBL/GenBank/DDBJ whole genome shotgun (WGS) entry which is preliminary data.</text>
</comment>
<evidence type="ECO:0000259" key="11">
    <source>
        <dbReference type="PROSITE" id="PS50109"/>
    </source>
</evidence>
<evidence type="ECO:0000256" key="5">
    <source>
        <dbReference type="ARBA" id="ARBA00022679"/>
    </source>
</evidence>
<dbReference type="Gene3D" id="3.30.565.10">
    <property type="entry name" value="Histidine kinase-like ATPase, C-terminal domain"/>
    <property type="match status" value="1"/>
</dbReference>
<feature type="domain" description="Histidine kinase" evidence="11">
    <location>
        <begin position="145"/>
        <end position="366"/>
    </location>
</feature>
<dbReference type="SMART" id="SM00387">
    <property type="entry name" value="HATPase_c"/>
    <property type="match status" value="1"/>
</dbReference>
<dbReference type="Pfam" id="PF00512">
    <property type="entry name" value="HisKA"/>
    <property type="match status" value="1"/>
</dbReference>
<dbReference type="PROSITE" id="PS50109">
    <property type="entry name" value="HIS_KIN"/>
    <property type="match status" value="1"/>
</dbReference>
<keyword evidence="6" id="KW-0547">Nucleotide-binding</keyword>
<dbReference type="SMART" id="SM00388">
    <property type="entry name" value="HisKA"/>
    <property type="match status" value="1"/>
</dbReference>
<keyword evidence="13" id="KW-1185">Reference proteome</keyword>
<evidence type="ECO:0000256" key="6">
    <source>
        <dbReference type="ARBA" id="ARBA00022741"/>
    </source>
</evidence>
<keyword evidence="10" id="KW-0812">Transmembrane</keyword>
<dbReference type="PANTHER" id="PTHR42878">
    <property type="entry name" value="TWO-COMPONENT HISTIDINE KINASE"/>
    <property type="match status" value="1"/>
</dbReference>
<proteinExistence type="predicted"/>
<keyword evidence="9" id="KW-0902">Two-component regulatory system</keyword>
<dbReference type="Proteomes" id="UP001589776">
    <property type="component" value="Unassembled WGS sequence"/>
</dbReference>
<dbReference type="EMBL" id="JBHLWN010000051">
    <property type="protein sequence ID" value="MFC0213498.1"/>
    <property type="molecule type" value="Genomic_DNA"/>
</dbReference>
<organism evidence="12 13">
    <name type="scientific">Paenibacillus chartarius</name>
    <dbReference type="NCBI Taxonomy" id="747481"/>
    <lineage>
        <taxon>Bacteria</taxon>
        <taxon>Bacillati</taxon>
        <taxon>Bacillota</taxon>
        <taxon>Bacilli</taxon>
        <taxon>Bacillales</taxon>
        <taxon>Paenibacillaceae</taxon>
        <taxon>Paenibacillus</taxon>
    </lineage>
</organism>
<keyword evidence="8 12" id="KW-0067">ATP-binding</keyword>
<dbReference type="SUPFAM" id="SSF55874">
    <property type="entry name" value="ATPase domain of HSP90 chaperone/DNA topoisomerase II/histidine kinase"/>
    <property type="match status" value="1"/>
</dbReference>
<dbReference type="InterPro" id="IPR003594">
    <property type="entry name" value="HATPase_dom"/>
</dbReference>
<keyword evidence="10" id="KW-0472">Membrane</keyword>
<sequence>MKIKLRWIAYFLTGVLVWVLGMGIAVGLIIELIFPLFQIAEDSPGYDSLVLITLGCSVLVCGVLFSWYFGGPLTVLLSWIFRLSQGSYEPPPWMDGIYTRAGKLRWRYSLYKEVIAHLLALAETLKRSEMERKQLEEAKRSWLAGISHDLKTPLTYVLGYSALLINEDYVWSEQEIRSFAREIHNKSVHMEELIHDLSLSFQMDHARSALPMNREVINVGLLLEELVSDVRRDPRAAGYELNVRKEEDVPGVFGDRRLLYRAFQNLIMNAVIHNPPGTRIGIEIWREGSRRVRITVTDHGTGMDKHTLENLFNQYYRGTATNATPFGTGLGMAIVKSLIMAHDGEIDVQSEPFEGTCFTITLPLAEAAG</sequence>
<dbReference type="RefSeq" id="WP_377470815.1">
    <property type="nucleotide sequence ID" value="NZ_JBHLWN010000051.1"/>
</dbReference>
<evidence type="ECO:0000313" key="13">
    <source>
        <dbReference type="Proteomes" id="UP001589776"/>
    </source>
</evidence>
<name>A0ABV6DLL9_9BACL</name>